<dbReference type="Proteomes" id="UP000006695">
    <property type="component" value="Chromosome"/>
</dbReference>
<dbReference type="InterPro" id="IPR052158">
    <property type="entry name" value="INH-QAR"/>
</dbReference>
<evidence type="ECO:0000313" key="2">
    <source>
        <dbReference type="EMBL" id="ABQ27685.1"/>
    </source>
</evidence>
<protein>
    <submittedName>
        <fullName evidence="2">ThiJ/PfpI domain protein</fullName>
    </submittedName>
</protein>
<proteinExistence type="predicted"/>
<dbReference type="OrthoDB" id="9798003at2"/>
<reference evidence="2 3" key="1">
    <citation type="submission" date="2007-05" db="EMBL/GenBank/DDBJ databases">
        <title>Complete sequence of Geobacter uraniireducens Rf4.</title>
        <authorList>
            <consortium name="US DOE Joint Genome Institute"/>
            <person name="Copeland A."/>
            <person name="Lucas S."/>
            <person name="Lapidus A."/>
            <person name="Barry K."/>
            <person name="Detter J.C."/>
            <person name="Glavina del Rio T."/>
            <person name="Hammon N."/>
            <person name="Israni S."/>
            <person name="Dalin E."/>
            <person name="Tice H."/>
            <person name="Pitluck S."/>
            <person name="Chertkov O."/>
            <person name="Brettin T."/>
            <person name="Bruce D."/>
            <person name="Han C."/>
            <person name="Schmutz J."/>
            <person name="Larimer F."/>
            <person name="Land M."/>
            <person name="Hauser L."/>
            <person name="Kyrpides N."/>
            <person name="Mikhailova N."/>
            <person name="Shelobolina E."/>
            <person name="Aklujkar M."/>
            <person name="Lovley D."/>
            <person name="Richardson P."/>
        </authorList>
    </citation>
    <scope>NUCLEOTIDE SEQUENCE [LARGE SCALE GENOMIC DNA]</scope>
    <source>
        <strain evidence="2 3">Rf4</strain>
    </source>
</reference>
<dbReference type="GO" id="GO:0006355">
    <property type="term" value="P:regulation of DNA-templated transcription"/>
    <property type="evidence" value="ECO:0007669"/>
    <property type="project" value="TreeGrafter"/>
</dbReference>
<dbReference type="PANTHER" id="PTHR43130:SF14">
    <property type="entry name" value="DJ-1_PFPI DOMAIN-CONTAINING PROTEIN"/>
    <property type="match status" value="1"/>
</dbReference>
<dbReference type="HOGENOM" id="CLU_000445_44_1_7"/>
<dbReference type="InterPro" id="IPR002818">
    <property type="entry name" value="DJ-1/PfpI"/>
</dbReference>
<evidence type="ECO:0000313" key="3">
    <source>
        <dbReference type="Proteomes" id="UP000006695"/>
    </source>
</evidence>
<dbReference type="CDD" id="cd03139">
    <property type="entry name" value="GATase1_PfpI_2"/>
    <property type="match status" value="1"/>
</dbReference>
<dbReference type="STRING" id="351605.Gura_3530"/>
<sequence>MQERKKVGILIFDDVEVLDYCGPYEVFCSVRLNEERRREEPSPFHVLLVAEKADAIRTSGGMRVLPDVTTADCPPLDILLVPGGWGTRREINNERLLAWIAERAREVKTLTSVCTGSMLLGKAGLLAGRHATTHWKSLGWMRESFPDVMVEERLHVVRDGNLFTSAGISAGIDLALLVTAEYYGEEIARSTARHMEYPYPESLERRI</sequence>
<dbReference type="Gene3D" id="3.40.50.880">
    <property type="match status" value="1"/>
</dbReference>
<dbReference type="AlphaFoldDB" id="A5G7B7"/>
<dbReference type="RefSeq" id="WP_011940344.1">
    <property type="nucleotide sequence ID" value="NC_009483.1"/>
</dbReference>
<feature type="domain" description="DJ-1/PfpI" evidence="1">
    <location>
        <begin position="5"/>
        <end position="178"/>
    </location>
</feature>
<accession>A5G7B7</accession>
<name>A5G7B7_GEOUR</name>
<dbReference type="EMBL" id="CP000698">
    <property type="protein sequence ID" value="ABQ27685.1"/>
    <property type="molecule type" value="Genomic_DNA"/>
</dbReference>
<dbReference type="SUPFAM" id="SSF52317">
    <property type="entry name" value="Class I glutamine amidotransferase-like"/>
    <property type="match status" value="1"/>
</dbReference>
<evidence type="ECO:0000259" key="1">
    <source>
        <dbReference type="Pfam" id="PF01965"/>
    </source>
</evidence>
<dbReference type="KEGG" id="gur:Gura_3530"/>
<dbReference type="Pfam" id="PF01965">
    <property type="entry name" value="DJ-1_PfpI"/>
    <property type="match status" value="1"/>
</dbReference>
<dbReference type="PANTHER" id="PTHR43130">
    <property type="entry name" value="ARAC-FAMILY TRANSCRIPTIONAL REGULATOR"/>
    <property type="match status" value="1"/>
</dbReference>
<gene>
    <name evidence="2" type="ordered locus">Gura_3530</name>
</gene>
<keyword evidence="3" id="KW-1185">Reference proteome</keyword>
<dbReference type="InterPro" id="IPR029062">
    <property type="entry name" value="Class_I_gatase-like"/>
</dbReference>
<organism evidence="2 3">
    <name type="scientific">Geotalea uraniireducens (strain Rf4)</name>
    <name type="common">Geobacter uraniireducens</name>
    <dbReference type="NCBI Taxonomy" id="351605"/>
    <lineage>
        <taxon>Bacteria</taxon>
        <taxon>Pseudomonadati</taxon>
        <taxon>Thermodesulfobacteriota</taxon>
        <taxon>Desulfuromonadia</taxon>
        <taxon>Geobacterales</taxon>
        <taxon>Geobacteraceae</taxon>
        <taxon>Geotalea</taxon>
    </lineage>
</organism>